<dbReference type="GO" id="GO:0003677">
    <property type="term" value="F:DNA binding"/>
    <property type="evidence" value="ECO:0007669"/>
    <property type="project" value="UniProtKB-UniRule"/>
</dbReference>
<dbReference type="InterPro" id="IPR027417">
    <property type="entry name" value="P-loop_NTPase"/>
</dbReference>
<dbReference type="InterPro" id="IPR016136">
    <property type="entry name" value="DNA_helicase_N/primase_C"/>
</dbReference>
<dbReference type="Gene3D" id="2.170.16.10">
    <property type="entry name" value="Hedgehog/Intein (Hint) domain"/>
    <property type="match status" value="1"/>
</dbReference>
<keyword evidence="5 16" id="KW-0547">Nucleotide-binding</keyword>
<dbReference type="eggNOG" id="COG0305">
    <property type="taxonomic scope" value="Bacteria"/>
</dbReference>
<dbReference type="Proteomes" id="UP000000787">
    <property type="component" value="Chromosome"/>
</dbReference>
<dbReference type="FunCoup" id="A9B528">
    <property type="interactions" value="316"/>
</dbReference>
<evidence type="ECO:0000256" key="1">
    <source>
        <dbReference type="ARBA" id="ARBA00008428"/>
    </source>
</evidence>
<sequence length="593" mass="66067">MDKSLPADINAERATLGSILLDRDAIIPVAPWLASDYFYLEKHGLVFNAQVACYNRRVPPDLVNVTDELRRKDQLEVVGGVQYLLELSNSVPTSVHVEYYARIVERTALLRRLIIAGGKIAALGYDETQELEAALDQAESELFAVSQRRTADGFIHIGAVVDSFFEQISQMQERGGEVVGLKTGFTDFDKLTGGLQRSDLLILAARPATGKTSLALNIAYNAAKESEACVAIFSLEMSRDQLMQRILATETGVDMQKLRTGQIRDSDLQLLTEALGKLSTMSIYIDDSPGASIMDVRSKCRRLQAEAGIDLIIIDYLQLMQGGGKRDGNRVQEISEISRGLKALAREINVPVIALSQLSRAVESRTTHVPMLSDLRESGCLTGDTQIYLPDQGHYVRIDQLVGQQGFNVLALNQATWKLESWPVTHAFTTGTKPVFKLRTKLGRSIRATVNHKFLTIDGWQRLDQLHQTSQIAISQEIAHELGSNSQPTAIEWETIISIEPDGVEPVYDLTVDTLHNFVANNIIVHNSIEQDADIVMFIYREELYDPETDKKGIAEIHLAKHRNGPTGIVPLRFFRSTTKFSNLETYRQPEGY</sequence>
<dbReference type="KEGG" id="hau:Haur_3529"/>
<evidence type="ECO:0000256" key="3">
    <source>
        <dbReference type="ARBA" id="ARBA00022705"/>
    </source>
</evidence>
<evidence type="ECO:0000313" key="19">
    <source>
        <dbReference type="Proteomes" id="UP000000787"/>
    </source>
</evidence>
<dbReference type="InterPro" id="IPR007692">
    <property type="entry name" value="DNA_helicase_DnaB"/>
</dbReference>
<dbReference type="GO" id="GO:0005524">
    <property type="term" value="F:ATP binding"/>
    <property type="evidence" value="ECO:0007669"/>
    <property type="project" value="UniProtKB-UniRule"/>
</dbReference>
<dbReference type="SUPFAM" id="SSF52540">
    <property type="entry name" value="P-loop containing nucleoside triphosphate hydrolases"/>
    <property type="match status" value="1"/>
</dbReference>
<dbReference type="SUPFAM" id="SSF48024">
    <property type="entry name" value="N-terminal domain of DnaB helicase"/>
    <property type="match status" value="1"/>
</dbReference>
<dbReference type="EC" id="5.6.2.3" evidence="15 16"/>
<dbReference type="InterPro" id="IPR030934">
    <property type="entry name" value="Intein_C"/>
</dbReference>
<evidence type="ECO:0000256" key="11">
    <source>
        <dbReference type="ARBA" id="ARBA00023125"/>
    </source>
</evidence>
<dbReference type="InterPro" id="IPR036844">
    <property type="entry name" value="Hint_dom_sf"/>
</dbReference>
<evidence type="ECO:0000256" key="6">
    <source>
        <dbReference type="ARBA" id="ARBA00022801"/>
    </source>
</evidence>
<dbReference type="Gene3D" id="3.40.50.300">
    <property type="entry name" value="P-loop containing nucleotide triphosphate hydrolases"/>
    <property type="match status" value="2"/>
</dbReference>
<keyword evidence="2 16" id="KW-0639">Primosome</keyword>
<accession>A9B528</accession>
<dbReference type="SMART" id="SM00306">
    <property type="entry name" value="HintN"/>
    <property type="match status" value="1"/>
</dbReference>
<dbReference type="EMBL" id="CP000875">
    <property type="protein sequence ID" value="ABX06165.1"/>
    <property type="molecule type" value="Genomic_DNA"/>
</dbReference>
<dbReference type="NCBIfam" id="TIGR01445">
    <property type="entry name" value="intein_Nterm"/>
    <property type="match status" value="1"/>
</dbReference>
<evidence type="ECO:0000313" key="18">
    <source>
        <dbReference type="EMBL" id="ABX06165.1"/>
    </source>
</evidence>
<evidence type="ECO:0000256" key="7">
    <source>
        <dbReference type="ARBA" id="ARBA00022806"/>
    </source>
</evidence>
<organism evidence="18 19">
    <name type="scientific">Herpetosiphon aurantiacus (strain ATCC 23779 / DSM 785 / 114-95)</name>
    <dbReference type="NCBI Taxonomy" id="316274"/>
    <lineage>
        <taxon>Bacteria</taxon>
        <taxon>Bacillati</taxon>
        <taxon>Chloroflexota</taxon>
        <taxon>Chloroflexia</taxon>
        <taxon>Herpetosiphonales</taxon>
        <taxon>Herpetosiphonaceae</taxon>
        <taxon>Herpetosiphon</taxon>
    </lineage>
</organism>
<keyword evidence="12" id="KW-0413">Isomerase</keyword>
<comment type="similarity">
    <text evidence="1 16">Belongs to the helicase family. DnaB subfamily.</text>
</comment>
<dbReference type="GO" id="GO:0016887">
    <property type="term" value="F:ATP hydrolysis activity"/>
    <property type="evidence" value="ECO:0007669"/>
    <property type="project" value="RHEA"/>
</dbReference>
<evidence type="ECO:0000256" key="16">
    <source>
        <dbReference type="RuleBase" id="RU362085"/>
    </source>
</evidence>
<dbReference type="NCBIfam" id="TIGR01443">
    <property type="entry name" value="intein_Cterm"/>
    <property type="match status" value="1"/>
</dbReference>
<dbReference type="eggNOG" id="COG1372">
    <property type="taxonomic scope" value="Bacteria"/>
</dbReference>
<reference evidence="18 19" key="1">
    <citation type="journal article" date="2011" name="Stand. Genomic Sci.">
        <title>Complete genome sequence of the filamentous gliding predatory bacterium Herpetosiphon aurantiacus type strain (114-95(T)).</title>
        <authorList>
            <person name="Kiss H."/>
            <person name="Nett M."/>
            <person name="Domin N."/>
            <person name="Martin K."/>
            <person name="Maresca J.A."/>
            <person name="Copeland A."/>
            <person name="Lapidus A."/>
            <person name="Lucas S."/>
            <person name="Berry K.W."/>
            <person name="Glavina Del Rio T."/>
            <person name="Dalin E."/>
            <person name="Tice H."/>
            <person name="Pitluck S."/>
            <person name="Richardson P."/>
            <person name="Bruce D."/>
            <person name="Goodwin L."/>
            <person name="Han C."/>
            <person name="Detter J.C."/>
            <person name="Schmutz J."/>
            <person name="Brettin T."/>
            <person name="Land M."/>
            <person name="Hauser L."/>
            <person name="Kyrpides N.C."/>
            <person name="Ivanova N."/>
            <person name="Goker M."/>
            <person name="Woyke T."/>
            <person name="Klenk H.P."/>
            <person name="Bryant D.A."/>
        </authorList>
    </citation>
    <scope>NUCLEOTIDE SEQUENCE [LARGE SCALE GENOMIC DNA]</scope>
    <source>
        <strain evidence="19">ATCC 23779 / DSM 785 / 114-95</strain>
    </source>
</reference>
<dbReference type="InterPro" id="IPR006141">
    <property type="entry name" value="Intein_N"/>
</dbReference>
<dbReference type="InterPro" id="IPR036185">
    <property type="entry name" value="DNA_heli_DnaB-like_N_sf"/>
</dbReference>
<dbReference type="InterPro" id="IPR003586">
    <property type="entry name" value="Hint_dom_C"/>
</dbReference>
<keyword evidence="8" id="KW-0068">Autocatalytic cleavage</keyword>
<evidence type="ECO:0000256" key="12">
    <source>
        <dbReference type="ARBA" id="ARBA00023235"/>
    </source>
</evidence>
<keyword evidence="9 16" id="KW-0067">ATP-binding</keyword>
<keyword evidence="4" id="KW-0677">Repeat</keyword>
<dbReference type="NCBIfam" id="TIGR00665">
    <property type="entry name" value="DnaB"/>
    <property type="match status" value="1"/>
</dbReference>
<dbReference type="BioCyc" id="HAUR316274:GHYA-3566-MONOMER"/>
<dbReference type="SMART" id="SM00382">
    <property type="entry name" value="AAA"/>
    <property type="match status" value="1"/>
</dbReference>
<dbReference type="InterPro" id="IPR003593">
    <property type="entry name" value="AAA+_ATPase"/>
</dbReference>
<keyword evidence="3 16" id="KW-0235">DNA replication</keyword>
<dbReference type="PANTHER" id="PTHR30153:SF2">
    <property type="entry name" value="REPLICATIVE DNA HELICASE"/>
    <property type="match status" value="1"/>
</dbReference>
<dbReference type="InterPro" id="IPR006142">
    <property type="entry name" value="INTEIN"/>
</dbReference>
<dbReference type="GO" id="GO:0005829">
    <property type="term" value="C:cytosol"/>
    <property type="evidence" value="ECO:0007669"/>
    <property type="project" value="TreeGrafter"/>
</dbReference>
<dbReference type="CDD" id="cd00984">
    <property type="entry name" value="DnaB_C"/>
    <property type="match status" value="1"/>
</dbReference>
<dbReference type="Pfam" id="PF14890">
    <property type="entry name" value="Intein_splicing"/>
    <property type="match status" value="1"/>
</dbReference>
<evidence type="ECO:0000256" key="14">
    <source>
        <dbReference type="ARBA" id="ARBA00048954"/>
    </source>
</evidence>
<name>A9B528_HERA2</name>
<evidence type="ECO:0000256" key="15">
    <source>
        <dbReference type="NCBIfam" id="TIGR00665"/>
    </source>
</evidence>
<keyword evidence="7 16" id="KW-0347">Helicase</keyword>
<dbReference type="PROSITE" id="PS50817">
    <property type="entry name" value="INTEIN_N_TER"/>
    <property type="match status" value="1"/>
</dbReference>
<evidence type="ECO:0000256" key="9">
    <source>
        <dbReference type="ARBA" id="ARBA00022840"/>
    </source>
</evidence>
<dbReference type="STRING" id="316274.Haur_3529"/>
<comment type="catalytic activity">
    <reaction evidence="14 16">
        <text>ATP + H2O = ADP + phosphate + H(+)</text>
        <dbReference type="Rhea" id="RHEA:13065"/>
        <dbReference type="ChEBI" id="CHEBI:15377"/>
        <dbReference type="ChEBI" id="CHEBI:15378"/>
        <dbReference type="ChEBI" id="CHEBI:30616"/>
        <dbReference type="ChEBI" id="CHEBI:43474"/>
        <dbReference type="ChEBI" id="CHEBI:456216"/>
        <dbReference type="EC" id="5.6.2.3"/>
    </reaction>
</comment>
<evidence type="ECO:0000256" key="4">
    <source>
        <dbReference type="ARBA" id="ARBA00022737"/>
    </source>
</evidence>
<dbReference type="PANTHER" id="PTHR30153">
    <property type="entry name" value="REPLICATIVE DNA HELICASE DNAB"/>
    <property type="match status" value="1"/>
</dbReference>
<keyword evidence="6 16" id="KW-0378">Hydrolase</keyword>
<comment type="function">
    <text evidence="16">The main replicative DNA helicase, it participates in initiation and elongation during chromosome replication. Travels ahead of the DNA replisome, separating dsDNA into templates for DNA synthesis. A processive ATP-dependent 5'-3' DNA helicase it has DNA-dependent ATPase activity.</text>
</comment>
<dbReference type="InterPro" id="IPR003587">
    <property type="entry name" value="Hint_dom_N"/>
</dbReference>
<evidence type="ECO:0000256" key="5">
    <source>
        <dbReference type="ARBA" id="ARBA00022741"/>
    </source>
</evidence>
<keyword evidence="19" id="KW-1185">Reference proteome</keyword>
<dbReference type="PROSITE" id="PS50818">
    <property type="entry name" value="INTEIN_C_TER"/>
    <property type="match status" value="1"/>
</dbReference>
<evidence type="ECO:0000256" key="2">
    <source>
        <dbReference type="ARBA" id="ARBA00022515"/>
    </source>
</evidence>
<keyword evidence="11 16" id="KW-0238">DNA-binding</keyword>
<dbReference type="Pfam" id="PF03796">
    <property type="entry name" value="DnaB_C"/>
    <property type="match status" value="1"/>
</dbReference>
<dbReference type="SMART" id="SM00305">
    <property type="entry name" value="HintC"/>
    <property type="match status" value="1"/>
</dbReference>
<feature type="domain" description="SF4 helicase" evidence="17">
    <location>
        <begin position="528"/>
        <end position="588"/>
    </location>
</feature>
<dbReference type="HOGENOM" id="CLU_005373_0_0_0"/>
<evidence type="ECO:0000256" key="10">
    <source>
        <dbReference type="ARBA" id="ARBA00023000"/>
    </source>
</evidence>
<keyword evidence="10" id="KW-0651">Protein splicing</keyword>
<dbReference type="InParanoid" id="A9B528"/>
<feature type="domain" description="SF4 helicase" evidence="17">
    <location>
        <begin position="174"/>
        <end position="379"/>
    </location>
</feature>
<comment type="function">
    <text evidence="13 16">The intein is an endonuclease.</text>
</comment>
<gene>
    <name evidence="18" type="ordered locus">Haur_3529</name>
</gene>
<dbReference type="PROSITE" id="PS51199">
    <property type="entry name" value="SF4_HELICASE"/>
    <property type="match status" value="2"/>
</dbReference>
<dbReference type="GO" id="GO:0016539">
    <property type="term" value="P:intein-mediated protein splicing"/>
    <property type="evidence" value="ECO:0007669"/>
    <property type="project" value="InterPro"/>
</dbReference>
<dbReference type="Gene3D" id="1.10.860.10">
    <property type="entry name" value="DNAb Helicase, Chain A"/>
    <property type="match status" value="1"/>
</dbReference>
<evidence type="ECO:0000256" key="8">
    <source>
        <dbReference type="ARBA" id="ARBA00022813"/>
    </source>
</evidence>
<dbReference type="GO" id="GO:1990077">
    <property type="term" value="C:primosome complex"/>
    <property type="evidence" value="ECO:0007669"/>
    <property type="project" value="UniProtKB-UniRule"/>
</dbReference>
<dbReference type="InterPro" id="IPR007694">
    <property type="entry name" value="DNA_helicase_DnaB-like_C"/>
</dbReference>
<protein>
    <recommendedName>
        <fullName evidence="15 16">Replicative DNA helicase</fullName>
        <ecNumber evidence="15 16">5.6.2.3</ecNumber>
    </recommendedName>
</protein>
<dbReference type="PRINTS" id="PR00379">
    <property type="entry name" value="INTEIN"/>
</dbReference>
<dbReference type="FunFam" id="1.10.860.10:FF:000001">
    <property type="entry name" value="Replicative DNA helicase"/>
    <property type="match status" value="1"/>
</dbReference>
<evidence type="ECO:0000259" key="17">
    <source>
        <dbReference type="PROSITE" id="PS51199"/>
    </source>
</evidence>
<dbReference type="CDD" id="cd00081">
    <property type="entry name" value="Hint"/>
    <property type="match status" value="1"/>
</dbReference>
<dbReference type="Pfam" id="PF00772">
    <property type="entry name" value="DnaB"/>
    <property type="match status" value="1"/>
</dbReference>
<dbReference type="GO" id="GO:0043139">
    <property type="term" value="F:5'-3' DNA helicase activity"/>
    <property type="evidence" value="ECO:0007669"/>
    <property type="project" value="UniProtKB-EC"/>
</dbReference>
<dbReference type="SUPFAM" id="SSF51294">
    <property type="entry name" value="Hedgehog/intein (Hint) domain"/>
    <property type="match status" value="1"/>
</dbReference>
<evidence type="ECO:0000256" key="13">
    <source>
        <dbReference type="ARBA" id="ARBA00044940"/>
    </source>
</evidence>
<dbReference type="GO" id="GO:0006269">
    <property type="term" value="P:DNA replication, synthesis of primer"/>
    <property type="evidence" value="ECO:0007669"/>
    <property type="project" value="UniProtKB-UniRule"/>
</dbReference>
<dbReference type="AlphaFoldDB" id="A9B528"/>
<dbReference type="InterPro" id="IPR007693">
    <property type="entry name" value="DNA_helicase_DnaB-like_N"/>
</dbReference>
<proteinExistence type="inferred from homology"/>